<dbReference type="EMBL" id="JAAXLA010000137">
    <property type="protein sequence ID" value="NMI02253.1"/>
    <property type="molecule type" value="Genomic_DNA"/>
</dbReference>
<evidence type="ECO:0000313" key="1">
    <source>
        <dbReference type="EMBL" id="NMI02253.1"/>
    </source>
</evidence>
<accession>A0ABX1SNS2</accession>
<sequence length="75" mass="7785">MAVSVADPGSAVVWNADVVALRGLAGVWRLLVAVPAARAVGGQSMAGDALTVVSRMPVLTPLRWSSGWPARYVLN</sequence>
<dbReference type="RefSeq" id="WP_169385753.1">
    <property type="nucleotide sequence ID" value="NZ_JAAXLA010000137.1"/>
</dbReference>
<name>A0ABX1SNS2_9PSEU</name>
<evidence type="ECO:0000313" key="2">
    <source>
        <dbReference type="Proteomes" id="UP000820669"/>
    </source>
</evidence>
<comment type="caution">
    <text evidence="1">The sequence shown here is derived from an EMBL/GenBank/DDBJ whole genome shotgun (WGS) entry which is preliminary data.</text>
</comment>
<dbReference type="Proteomes" id="UP000820669">
    <property type="component" value="Unassembled WGS sequence"/>
</dbReference>
<gene>
    <name evidence="1" type="ORF">HF526_33950</name>
</gene>
<protein>
    <submittedName>
        <fullName evidence="1">Uncharacterized protein</fullName>
    </submittedName>
</protein>
<organism evidence="1 2">
    <name type="scientific">Pseudonocardia acidicola</name>
    <dbReference type="NCBI Taxonomy" id="2724939"/>
    <lineage>
        <taxon>Bacteria</taxon>
        <taxon>Bacillati</taxon>
        <taxon>Actinomycetota</taxon>
        <taxon>Actinomycetes</taxon>
        <taxon>Pseudonocardiales</taxon>
        <taxon>Pseudonocardiaceae</taxon>
        <taxon>Pseudonocardia</taxon>
    </lineage>
</organism>
<proteinExistence type="predicted"/>
<keyword evidence="2" id="KW-1185">Reference proteome</keyword>
<reference evidence="1 2" key="1">
    <citation type="submission" date="2020-04" db="EMBL/GenBank/DDBJ databases">
        <authorList>
            <person name="Klaysubun C."/>
            <person name="Duangmal K."/>
            <person name="Lipun K."/>
        </authorList>
    </citation>
    <scope>NUCLEOTIDE SEQUENCE [LARGE SCALE GENOMIC DNA]</scope>
    <source>
        <strain evidence="1 2">K10HN5</strain>
    </source>
</reference>